<organism evidence="1 2">
    <name type="scientific">Anoxybacterium hadale</name>
    <dbReference type="NCBI Taxonomy" id="3408580"/>
    <lineage>
        <taxon>Bacteria</taxon>
        <taxon>Bacillati</taxon>
        <taxon>Bacillota</taxon>
        <taxon>Clostridia</taxon>
        <taxon>Peptostreptococcales</taxon>
        <taxon>Anaerovoracaceae</taxon>
        <taxon>Anoxybacterium</taxon>
    </lineage>
</organism>
<dbReference type="EMBL" id="CP042469">
    <property type="protein sequence ID" value="QOX63953.1"/>
    <property type="molecule type" value="Genomic_DNA"/>
</dbReference>
<name>A0ACD1ABG6_9FIRM</name>
<reference evidence="1" key="1">
    <citation type="submission" date="2019-08" db="EMBL/GenBank/DDBJ databases">
        <title>Genome sequence of Clostridiales bacterium MT110.</title>
        <authorList>
            <person name="Cao J."/>
        </authorList>
    </citation>
    <scope>NUCLEOTIDE SEQUENCE</scope>
    <source>
        <strain evidence="1">MT110</strain>
    </source>
</reference>
<proteinExistence type="predicted"/>
<protein>
    <submittedName>
        <fullName evidence="1">Uncharacterized protein</fullName>
    </submittedName>
</protein>
<evidence type="ECO:0000313" key="1">
    <source>
        <dbReference type="EMBL" id="QOX63953.1"/>
    </source>
</evidence>
<evidence type="ECO:0000313" key="2">
    <source>
        <dbReference type="Proteomes" id="UP000594014"/>
    </source>
</evidence>
<gene>
    <name evidence="1" type="ORF">FRZ06_11720</name>
</gene>
<accession>A0ACD1ABG6</accession>
<sequence>MSVSSVNNYWTAGVAVAGENGKDASKNTLDMNDFFSLMVAQMSNQDMYNTMDDTQFIAQMAQFSMVQALSDLSTLTTTNYSVNLIGKEVALAAYNDDGTVSTINGIVEGVTLYNGSAQIVVDGKNYGLSSVMAVREPNIIIPDPDVKTPEDTTDPEDTSDTESTDTTEGGGDV</sequence>
<keyword evidence="2" id="KW-1185">Reference proteome</keyword>
<dbReference type="Proteomes" id="UP000594014">
    <property type="component" value="Chromosome"/>
</dbReference>